<gene>
    <name evidence="2" type="ORF">SARC_15758</name>
</gene>
<dbReference type="AlphaFoldDB" id="A0A0L0F4S6"/>
<accession>A0A0L0F4S6</accession>
<evidence type="ECO:0000313" key="3">
    <source>
        <dbReference type="Proteomes" id="UP000054560"/>
    </source>
</evidence>
<dbReference type="STRING" id="667725.A0A0L0F4S6"/>
<dbReference type="GO" id="GO:0006886">
    <property type="term" value="P:intracellular protein transport"/>
    <property type="evidence" value="ECO:0007669"/>
    <property type="project" value="InterPro"/>
</dbReference>
<dbReference type="eggNOG" id="KOG2604">
    <property type="taxonomic scope" value="Eukaryota"/>
</dbReference>
<feature type="domain" description="Conserved oligomeric Golgi complex subunit 3 C-terminal" evidence="1">
    <location>
        <begin position="1"/>
        <end position="47"/>
    </location>
</feature>
<dbReference type="GO" id="GO:0007030">
    <property type="term" value="P:Golgi organization"/>
    <property type="evidence" value="ECO:0007669"/>
    <property type="project" value="TreeGrafter"/>
</dbReference>
<dbReference type="GO" id="GO:0016020">
    <property type="term" value="C:membrane"/>
    <property type="evidence" value="ECO:0007669"/>
    <property type="project" value="InterPro"/>
</dbReference>
<dbReference type="GO" id="GO:0006891">
    <property type="term" value="P:intra-Golgi vesicle-mediated transport"/>
    <property type="evidence" value="ECO:0007669"/>
    <property type="project" value="TreeGrafter"/>
</dbReference>
<dbReference type="OrthoDB" id="296793at2759"/>
<dbReference type="InterPro" id="IPR048685">
    <property type="entry name" value="COG3_C"/>
</dbReference>
<name>A0A0L0F4S6_9EUKA</name>
<dbReference type="Pfam" id="PF20671">
    <property type="entry name" value="COG3_C"/>
    <property type="match status" value="1"/>
</dbReference>
<evidence type="ECO:0000313" key="2">
    <source>
        <dbReference type="EMBL" id="KNC71702.1"/>
    </source>
</evidence>
<dbReference type="PANTHER" id="PTHR13302:SF8">
    <property type="entry name" value="CONSERVED OLIGOMERIC GOLGI COMPLEX SUBUNIT 3"/>
    <property type="match status" value="1"/>
</dbReference>
<reference evidence="2 3" key="1">
    <citation type="submission" date="2011-02" db="EMBL/GenBank/DDBJ databases">
        <title>The Genome Sequence of Sphaeroforma arctica JP610.</title>
        <authorList>
            <consortium name="The Broad Institute Genome Sequencing Platform"/>
            <person name="Russ C."/>
            <person name="Cuomo C."/>
            <person name="Young S.K."/>
            <person name="Zeng Q."/>
            <person name="Gargeya S."/>
            <person name="Alvarado L."/>
            <person name="Berlin A."/>
            <person name="Chapman S.B."/>
            <person name="Chen Z."/>
            <person name="Freedman E."/>
            <person name="Gellesch M."/>
            <person name="Goldberg J."/>
            <person name="Griggs A."/>
            <person name="Gujja S."/>
            <person name="Heilman E."/>
            <person name="Heiman D."/>
            <person name="Howarth C."/>
            <person name="Mehta T."/>
            <person name="Neiman D."/>
            <person name="Pearson M."/>
            <person name="Roberts A."/>
            <person name="Saif S."/>
            <person name="Shea T."/>
            <person name="Shenoy N."/>
            <person name="Sisk P."/>
            <person name="Stolte C."/>
            <person name="Sykes S."/>
            <person name="White J."/>
            <person name="Yandava C."/>
            <person name="Burger G."/>
            <person name="Gray M.W."/>
            <person name="Holland P.W.H."/>
            <person name="King N."/>
            <person name="Lang F.B.F."/>
            <person name="Roger A.J."/>
            <person name="Ruiz-Trillo I."/>
            <person name="Haas B."/>
            <person name="Nusbaum C."/>
            <person name="Birren B."/>
        </authorList>
    </citation>
    <scope>NUCLEOTIDE SEQUENCE [LARGE SCALE GENOMIC DNA]</scope>
    <source>
        <strain evidence="2 3">JP610</strain>
    </source>
</reference>
<sequence>ASDLISAEKSRLDGLLFLIKHLLTLREQIAPFDADFVYNQQSLDFNSTRAAALGAS</sequence>
<dbReference type="GO" id="GO:0005801">
    <property type="term" value="C:cis-Golgi network"/>
    <property type="evidence" value="ECO:0007669"/>
    <property type="project" value="InterPro"/>
</dbReference>
<dbReference type="InterPro" id="IPR007265">
    <property type="entry name" value="COG_su3"/>
</dbReference>
<dbReference type="GO" id="GO:0017119">
    <property type="term" value="C:Golgi transport complex"/>
    <property type="evidence" value="ECO:0007669"/>
    <property type="project" value="TreeGrafter"/>
</dbReference>
<dbReference type="EMBL" id="KQ248265">
    <property type="protein sequence ID" value="KNC71702.1"/>
    <property type="molecule type" value="Genomic_DNA"/>
</dbReference>
<protein>
    <recommendedName>
        <fullName evidence="1">Conserved oligomeric Golgi complex subunit 3 C-terminal domain-containing protein</fullName>
    </recommendedName>
</protein>
<dbReference type="Proteomes" id="UP000054560">
    <property type="component" value="Unassembled WGS sequence"/>
</dbReference>
<dbReference type="GeneID" id="25916262"/>
<evidence type="ECO:0000259" key="1">
    <source>
        <dbReference type="Pfam" id="PF20671"/>
    </source>
</evidence>
<organism evidence="2 3">
    <name type="scientific">Sphaeroforma arctica JP610</name>
    <dbReference type="NCBI Taxonomy" id="667725"/>
    <lineage>
        <taxon>Eukaryota</taxon>
        <taxon>Ichthyosporea</taxon>
        <taxon>Ichthyophonida</taxon>
        <taxon>Sphaeroforma</taxon>
    </lineage>
</organism>
<dbReference type="RefSeq" id="XP_014145604.1">
    <property type="nucleotide sequence ID" value="XM_014290129.1"/>
</dbReference>
<feature type="non-terminal residue" evidence="2">
    <location>
        <position position="1"/>
    </location>
</feature>
<dbReference type="PANTHER" id="PTHR13302">
    <property type="entry name" value="CONSERVED OLIGOMERIC GOLGI COMPLEX COMPONENT 3"/>
    <property type="match status" value="1"/>
</dbReference>
<keyword evidence="3" id="KW-1185">Reference proteome</keyword>
<proteinExistence type="predicted"/>